<dbReference type="Pfam" id="PF01302">
    <property type="entry name" value="CAP_GLY"/>
    <property type="match status" value="1"/>
</dbReference>
<reference evidence="3" key="1">
    <citation type="submission" date="2025-08" db="UniProtKB">
        <authorList>
            <consortium name="RefSeq"/>
        </authorList>
    </citation>
    <scope>IDENTIFICATION</scope>
    <source>
        <tissue evidence="3">Muscle</tissue>
    </source>
</reference>
<accession>A0A7R5K2R6</accession>
<feature type="domain" description="CAP-Gly" evidence="1">
    <location>
        <begin position="27"/>
        <end position="78"/>
    </location>
</feature>
<dbReference type="Gene3D" id="2.30.30.190">
    <property type="entry name" value="CAP Gly-rich-like domain"/>
    <property type="match status" value="1"/>
</dbReference>
<dbReference type="AlphaFoldDB" id="A0A7R5K2R6"/>
<dbReference type="SUPFAM" id="SSF74924">
    <property type="entry name" value="Cap-Gly domain"/>
    <property type="match status" value="1"/>
</dbReference>
<evidence type="ECO:0000313" key="2">
    <source>
        <dbReference type="Proteomes" id="UP000504627"/>
    </source>
</evidence>
<dbReference type="SMART" id="SM01052">
    <property type="entry name" value="CAP_GLY"/>
    <property type="match status" value="1"/>
</dbReference>
<dbReference type="Proteomes" id="UP000504627">
    <property type="component" value="Unplaced"/>
</dbReference>
<keyword evidence="2" id="KW-1185">Reference proteome</keyword>
<sequence>MTAWVPPDALGRRVSCGTDYGTVRYMGSVARTSGIWLGVEWDDPQRGKHDGCYEGTQYFKCRDRTHSCKDNEEGDANRSGDLRGQKWAKEWFMNILVNLF</sequence>
<name>A0A7R5K2R6_9PASS</name>
<dbReference type="PROSITE" id="PS50245">
    <property type="entry name" value="CAP_GLY_2"/>
    <property type="match status" value="1"/>
</dbReference>
<dbReference type="RefSeq" id="XP_039235501.1">
    <property type="nucleotide sequence ID" value="XM_039379567.1"/>
</dbReference>
<proteinExistence type="predicted"/>
<organism evidence="2 3">
    <name type="scientific">Pipra filicauda</name>
    <name type="common">Wire-tailed manakin</name>
    <dbReference type="NCBI Taxonomy" id="649802"/>
    <lineage>
        <taxon>Eukaryota</taxon>
        <taxon>Metazoa</taxon>
        <taxon>Chordata</taxon>
        <taxon>Craniata</taxon>
        <taxon>Vertebrata</taxon>
        <taxon>Euteleostomi</taxon>
        <taxon>Archelosauria</taxon>
        <taxon>Archosauria</taxon>
        <taxon>Dinosauria</taxon>
        <taxon>Saurischia</taxon>
        <taxon>Theropoda</taxon>
        <taxon>Coelurosauria</taxon>
        <taxon>Aves</taxon>
        <taxon>Neognathae</taxon>
        <taxon>Neoaves</taxon>
        <taxon>Telluraves</taxon>
        <taxon>Australaves</taxon>
        <taxon>Passeriformes</taxon>
        <taxon>Pipridae</taxon>
        <taxon>Pipra</taxon>
    </lineage>
</organism>
<dbReference type="InParanoid" id="A0A7R5K2R6"/>
<evidence type="ECO:0000259" key="1">
    <source>
        <dbReference type="PROSITE" id="PS50245"/>
    </source>
</evidence>
<dbReference type="PROSITE" id="PS00845">
    <property type="entry name" value="CAP_GLY_1"/>
    <property type="match status" value="1"/>
</dbReference>
<protein>
    <submittedName>
        <fullName evidence="3">Tubulin-specific chaperone E-like</fullName>
    </submittedName>
</protein>
<dbReference type="InterPro" id="IPR000938">
    <property type="entry name" value="CAP-Gly_domain"/>
</dbReference>
<evidence type="ECO:0000313" key="3">
    <source>
        <dbReference type="RefSeq" id="XP_039235501.1"/>
    </source>
</evidence>
<dbReference type="InterPro" id="IPR036859">
    <property type="entry name" value="CAP-Gly_dom_sf"/>
</dbReference>
<dbReference type="GeneID" id="120322933"/>
<gene>
    <name evidence="3" type="primary">LOC120322933</name>
</gene>